<dbReference type="PANTHER" id="PTHR30290">
    <property type="entry name" value="PERIPLASMIC BINDING COMPONENT OF ABC TRANSPORTER"/>
    <property type="match status" value="1"/>
</dbReference>
<protein>
    <submittedName>
        <fullName evidence="7">Oligopeptide-binding protein OppA</fullName>
    </submittedName>
</protein>
<dbReference type="FunFam" id="3.90.76.10:FF:000001">
    <property type="entry name" value="Oligopeptide ABC transporter substrate-binding protein"/>
    <property type="match status" value="1"/>
</dbReference>
<dbReference type="PROSITE" id="PS51257">
    <property type="entry name" value="PROKAR_LIPOPROTEIN"/>
    <property type="match status" value="1"/>
</dbReference>
<dbReference type="FunFam" id="3.10.105.10:FF:000001">
    <property type="entry name" value="Oligopeptide ABC transporter, oligopeptide-binding protein"/>
    <property type="match status" value="1"/>
</dbReference>
<dbReference type="InterPro" id="IPR030678">
    <property type="entry name" value="Peptide/Ni-bd"/>
</dbReference>
<feature type="signal peptide" evidence="5">
    <location>
        <begin position="1"/>
        <end position="25"/>
    </location>
</feature>
<gene>
    <name evidence="7" type="primary">oppA</name>
    <name evidence="7" type="ORF">CLCY_8c00060</name>
</gene>
<evidence type="ECO:0000256" key="4">
    <source>
        <dbReference type="ARBA" id="ARBA00022729"/>
    </source>
</evidence>
<dbReference type="PANTHER" id="PTHR30290:SF79">
    <property type="entry name" value="DIPEPTIDE-BINDING PROTEIN DPPE"/>
    <property type="match status" value="1"/>
</dbReference>
<dbReference type="PIRSF" id="PIRSF002741">
    <property type="entry name" value="MppA"/>
    <property type="match status" value="1"/>
</dbReference>
<dbReference type="Gene3D" id="3.40.190.10">
    <property type="entry name" value="Periplasmic binding protein-like II"/>
    <property type="match status" value="1"/>
</dbReference>
<dbReference type="GO" id="GO:0043190">
    <property type="term" value="C:ATP-binding cassette (ABC) transporter complex"/>
    <property type="evidence" value="ECO:0007669"/>
    <property type="project" value="InterPro"/>
</dbReference>
<organism evidence="7 8">
    <name type="scientific">Clostridium cylindrosporum DSM 605</name>
    <dbReference type="NCBI Taxonomy" id="1121307"/>
    <lineage>
        <taxon>Bacteria</taxon>
        <taxon>Bacillati</taxon>
        <taxon>Bacillota</taxon>
        <taxon>Clostridia</taxon>
        <taxon>Eubacteriales</taxon>
        <taxon>Clostridiaceae</taxon>
        <taxon>Clostridium</taxon>
    </lineage>
</organism>
<dbReference type="RefSeq" id="WP_048569091.1">
    <property type="nucleotide sequence ID" value="NZ_LFVU01000001.1"/>
</dbReference>
<proteinExistence type="inferred from homology"/>
<evidence type="ECO:0000259" key="6">
    <source>
        <dbReference type="Pfam" id="PF00496"/>
    </source>
</evidence>
<dbReference type="CDD" id="cd08504">
    <property type="entry name" value="PBP2_OppA"/>
    <property type="match status" value="1"/>
</dbReference>
<keyword evidence="4 5" id="KW-0732">Signal</keyword>
<evidence type="ECO:0000313" key="7">
    <source>
        <dbReference type="EMBL" id="KMT23270.1"/>
    </source>
</evidence>
<reference evidence="7 8" key="1">
    <citation type="submission" date="2015-06" db="EMBL/GenBank/DDBJ databases">
        <title>Draft genome sequence of the purine-degrading Clostridium cylindrosporum HC-1 (DSM 605).</title>
        <authorList>
            <person name="Poehlein A."/>
            <person name="Schiel-Bengelsdorf B."/>
            <person name="Bengelsdorf F."/>
            <person name="Daniel R."/>
            <person name="Duerre P."/>
        </authorList>
    </citation>
    <scope>NUCLEOTIDE SEQUENCE [LARGE SCALE GENOMIC DNA]</scope>
    <source>
        <strain evidence="7 8">DSM 605</strain>
    </source>
</reference>
<dbReference type="GO" id="GO:1904680">
    <property type="term" value="F:peptide transmembrane transporter activity"/>
    <property type="evidence" value="ECO:0007669"/>
    <property type="project" value="TreeGrafter"/>
</dbReference>
<dbReference type="InterPro" id="IPR039424">
    <property type="entry name" value="SBP_5"/>
</dbReference>
<dbReference type="GO" id="GO:0030288">
    <property type="term" value="C:outer membrane-bounded periplasmic space"/>
    <property type="evidence" value="ECO:0007669"/>
    <property type="project" value="UniProtKB-ARBA"/>
</dbReference>
<keyword evidence="8" id="KW-1185">Reference proteome</keyword>
<dbReference type="PATRIC" id="fig|1121307.3.peg.2458"/>
<feature type="chain" id="PRO_5039516472" evidence="5">
    <location>
        <begin position="26"/>
        <end position="541"/>
    </location>
</feature>
<accession>A0A0J8DB21</accession>
<dbReference type="Gene3D" id="3.90.76.10">
    <property type="entry name" value="Dipeptide-binding Protein, Domain 1"/>
    <property type="match status" value="1"/>
</dbReference>
<feature type="domain" description="Solute-binding protein family 5" evidence="6">
    <location>
        <begin position="75"/>
        <end position="463"/>
    </location>
</feature>
<dbReference type="Proteomes" id="UP000036756">
    <property type="component" value="Unassembled WGS sequence"/>
</dbReference>
<dbReference type="OrthoDB" id="9801912at2"/>
<dbReference type="InterPro" id="IPR000914">
    <property type="entry name" value="SBP_5_dom"/>
</dbReference>
<comment type="similarity">
    <text evidence="2">Belongs to the bacterial solute-binding protein 5 family.</text>
</comment>
<dbReference type="GO" id="GO:0015833">
    <property type="term" value="P:peptide transport"/>
    <property type="evidence" value="ECO:0007669"/>
    <property type="project" value="TreeGrafter"/>
</dbReference>
<evidence type="ECO:0000256" key="2">
    <source>
        <dbReference type="ARBA" id="ARBA00005695"/>
    </source>
</evidence>
<sequence>MLMKKLSKALAIGLTAVLMVTGLSSCGKSSSENKIVFNIEEQEGSIDPAINNSMYMATLIENAFEGLVRLDENQKPKPGIAKSWKVSPDGKEYTFELRNNARWSDGMVVNAKDFQFAWKRVLNKKTASPYSGYMMCIKGAKEYFEGKAKEVVGINVVDDFKMKITLTNPTPYFLELTALGAFMPIREDVAKNPEWSNRPETYISNGPLNLTEWRAKEIMIYEKNKSYWNKDAVKLDKLEVKMIAEPTKAFDAFKKGELDYIENPPAQEIPSLLKNGTAKKYQNLGTYMYMFNLSDKMKQKDPKAYAAMNNPNVRRALALAIDRKEIVETVSKGVEKAASSIVPPGIKDSKGKDFKDKEYFKLEGNVAEAKKLLAEAGYPNGQGFPQIELMYNKGGNHEEIAKTTQEMWKKNLNIDIKLVSEEWKVFLDKLKSKDYTMARKGWVADYRDPSTFLSLFETNGENNETGYSNPEVDKLFKKASSELDESKRFEAYHKIESIILNDMPVIPIYYYTDVVCINPKVKGVYKSPLGHITFYKAQKEK</sequence>
<comment type="caution">
    <text evidence="7">The sequence shown here is derived from an EMBL/GenBank/DDBJ whole genome shotgun (WGS) entry which is preliminary data.</text>
</comment>
<dbReference type="AlphaFoldDB" id="A0A0J8DB21"/>
<comment type="subcellular location">
    <subcellularLocation>
        <location evidence="1">Cell envelope</location>
    </subcellularLocation>
</comment>
<dbReference type="SUPFAM" id="SSF53850">
    <property type="entry name" value="Periplasmic binding protein-like II"/>
    <property type="match status" value="1"/>
</dbReference>
<dbReference type="STRING" id="1121307.CLCY_8c00060"/>
<evidence type="ECO:0000256" key="5">
    <source>
        <dbReference type="SAM" id="SignalP"/>
    </source>
</evidence>
<keyword evidence="3" id="KW-0813">Transport</keyword>
<evidence type="ECO:0000256" key="1">
    <source>
        <dbReference type="ARBA" id="ARBA00004196"/>
    </source>
</evidence>
<dbReference type="EMBL" id="LFVU01000001">
    <property type="protein sequence ID" value="KMT23270.1"/>
    <property type="molecule type" value="Genomic_DNA"/>
</dbReference>
<evidence type="ECO:0000256" key="3">
    <source>
        <dbReference type="ARBA" id="ARBA00022448"/>
    </source>
</evidence>
<dbReference type="Gene3D" id="3.10.105.10">
    <property type="entry name" value="Dipeptide-binding Protein, Domain 3"/>
    <property type="match status" value="1"/>
</dbReference>
<evidence type="ECO:0000313" key="8">
    <source>
        <dbReference type="Proteomes" id="UP000036756"/>
    </source>
</evidence>
<name>A0A0J8DB21_CLOCY</name>
<dbReference type="Pfam" id="PF00496">
    <property type="entry name" value="SBP_bac_5"/>
    <property type="match status" value="1"/>
</dbReference>